<reference evidence="1" key="2">
    <citation type="journal article" date="2023" name="Infect Dis Poverty">
        <title>Chromosome-scale genome of the human blood fluke Schistosoma mekongi and its implications for public health.</title>
        <authorList>
            <person name="Zhou M."/>
            <person name="Xu L."/>
            <person name="Xu D."/>
            <person name="Chen W."/>
            <person name="Khan J."/>
            <person name="Hu Y."/>
            <person name="Huang H."/>
            <person name="Wei H."/>
            <person name="Zhang Y."/>
            <person name="Chusongsang P."/>
            <person name="Tanasarnprasert K."/>
            <person name="Hu X."/>
            <person name="Limpanont Y."/>
            <person name="Lv Z."/>
        </authorList>
    </citation>
    <scope>NUCLEOTIDE SEQUENCE</scope>
    <source>
        <strain evidence="1">LV_2022a</strain>
    </source>
</reference>
<reference evidence="1" key="1">
    <citation type="submission" date="2022-04" db="EMBL/GenBank/DDBJ databases">
        <authorList>
            <person name="Xu L."/>
            <person name="Lv Z."/>
        </authorList>
    </citation>
    <scope>NUCLEOTIDE SEQUENCE</scope>
    <source>
        <strain evidence="1">LV_2022a</strain>
    </source>
</reference>
<comment type="caution">
    <text evidence="1">The sequence shown here is derived from an EMBL/GenBank/DDBJ whole genome shotgun (WGS) entry which is preliminary data.</text>
</comment>
<protein>
    <submittedName>
        <fullName evidence="1">Uncharacterized protein</fullName>
    </submittedName>
</protein>
<sequence>MQIHFAKVDSDVIAKRKDIFVQRPKAASRAAAAAINSAGQQGGTSARAIRRRQQRAAAAAAAAAVSALAWTDNSDGAMLSMPSGQFTGYREVVVVPGAHDITFVEFGNEVEAPAAKLGLQDLKSKCHIKIKDAEPVITNYADRRIPVAALPSEFNKADV</sequence>
<proteinExistence type="predicted"/>
<keyword evidence="2" id="KW-1185">Reference proteome</keyword>
<organism evidence="1 2">
    <name type="scientific">Schistosoma mekongi</name>
    <name type="common">Parasitic worm</name>
    <dbReference type="NCBI Taxonomy" id="38744"/>
    <lineage>
        <taxon>Eukaryota</taxon>
        <taxon>Metazoa</taxon>
        <taxon>Spiralia</taxon>
        <taxon>Lophotrochozoa</taxon>
        <taxon>Platyhelminthes</taxon>
        <taxon>Trematoda</taxon>
        <taxon>Digenea</taxon>
        <taxon>Strigeidida</taxon>
        <taxon>Schistosomatoidea</taxon>
        <taxon>Schistosomatidae</taxon>
        <taxon>Schistosoma</taxon>
    </lineage>
</organism>
<evidence type="ECO:0000313" key="1">
    <source>
        <dbReference type="EMBL" id="KAK4475918.1"/>
    </source>
</evidence>
<dbReference type="EMBL" id="JALJAT010000001">
    <property type="protein sequence ID" value="KAK4475918.1"/>
    <property type="molecule type" value="Genomic_DNA"/>
</dbReference>
<name>A0AAE1ZLJ6_SCHME</name>
<gene>
    <name evidence="1" type="ORF">MN116_001161</name>
</gene>
<accession>A0AAE1ZLJ6</accession>
<dbReference type="AlphaFoldDB" id="A0AAE1ZLJ6"/>
<evidence type="ECO:0000313" key="2">
    <source>
        <dbReference type="Proteomes" id="UP001292079"/>
    </source>
</evidence>
<dbReference type="Proteomes" id="UP001292079">
    <property type="component" value="Unassembled WGS sequence"/>
</dbReference>